<evidence type="ECO:0000313" key="9">
    <source>
        <dbReference type="RefSeq" id="XP_033534044.1"/>
    </source>
</evidence>
<feature type="transmembrane region" description="Helical" evidence="6">
    <location>
        <begin position="77"/>
        <end position="101"/>
    </location>
</feature>
<dbReference type="FunFam" id="1.10.4160.10:FF:000001">
    <property type="entry name" value="Uracil permease, putative"/>
    <property type="match status" value="1"/>
</dbReference>
<evidence type="ECO:0000256" key="1">
    <source>
        <dbReference type="ARBA" id="ARBA00004141"/>
    </source>
</evidence>
<protein>
    <submittedName>
        <fullName evidence="7 9">NCS1 allantoate transporter</fullName>
    </submittedName>
</protein>
<evidence type="ECO:0000313" key="8">
    <source>
        <dbReference type="Proteomes" id="UP000504638"/>
    </source>
</evidence>
<sequence>MKLQFKRPHLKVSPAKSAFSEGNPRWINRDLEPVRRHERKWTVLSFIVYWLSDGFNASAWQFASSIIAVGLTWRESLVIVAVAFFIISFVISLNGAVGVIHHAPFPVIARASWGFWGSYVPIISRAVLGVFWFSIMTMNGANSVRVMIGAIWPSFLTLPNHISEDQGIATNTMVSFLIFWLFQIPFLCMHPNTLRWLFLVKSILVPIAWIAILIWAFVSAKDMDMFDQTATVSGSAYAWGWLASLTSVIGNYATLSVNQADFSRYSRVSVKWQLLYVPLLPIVFTFTAFVGIAATSSGAAQYGELNWDPMDLISHWPSRAARFFVAASFALAALGVNISANSLSAANDLTALFPAYVNIRRGQLLCALLSWALVPWKILASAASFLNFMAAYAVFLGPIASIMACDFWIIHERKYDTLALYQPYSIYRYTYGINWRAIVSFFVGVAPNLPGFINSINPDVDVGVGIHPYQFGWLLGFFGTALVYILLGKVFPPQETFIDKAVLPDDVYDASGYMDEPTDGESNVLEGQTVPIDEENIVIEGEKGRKDRHRSEKIL</sequence>
<feature type="transmembrane region" description="Helical" evidence="6">
    <location>
        <begin position="469"/>
        <end position="487"/>
    </location>
</feature>
<dbReference type="InterPro" id="IPR001248">
    <property type="entry name" value="Pur-cyt_permease"/>
</dbReference>
<feature type="transmembrane region" description="Helical" evidence="6">
    <location>
        <begin position="320"/>
        <end position="343"/>
    </location>
</feature>
<evidence type="ECO:0000256" key="2">
    <source>
        <dbReference type="ARBA" id="ARBA00008974"/>
    </source>
</evidence>
<feature type="transmembrane region" description="Helical" evidence="6">
    <location>
        <begin position="238"/>
        <end position="255"/>
    </location>
</feature>
<dbReference type="EMBL" id="ML975158">
    <property type="protein sequence ID" value="KAF1812413.1"/>
    <property type="molecule type" value="Genomic_DNA"/>
</dbReference>
<feature type="transmembrane region" description="Helical" evidence="6">
    <location>
        <begin position="389"/>
        <end position="410"/>
    </location>
</feature>
<dbReference type="GO" id="GO:0015205">
    <property type="term" value="F:nucleobase transmembrane transporter activity"/>
    <property type="evidence" value="ECO:0007669"/>
    <property type="project" value="TreeGrafter"/>
</dbReference>
<comment type="similarity">
    <text evidence="2">Belongs to the purine-cytosine permease (2.A.39) family.</text>
</comment>
<feature type="transmembrane region" description="Helical" evidence="6">
    <location>
        <begin position="196"/>
        <end position="218"/>
    </location>
</feature>
<evidence type="ECO:0000256" key="5">
    <source>
        <dbReference type="ARBA" id="ARBA00023136"/>
    </source>
</evidence>
<feature type="transmembrane region" description="Helical" evidence="6">
    <location>
        <begin position="113"/>
        <end position="132"/>
    </location>
</feature>
<feature type="transmembrane region" description="Helical" evidence="6">
    <location>
        <begin position="431"/>
        <end position="449"/>
    </location>
</feature>
<dbReference type="GO" id="GO:0005886">
    <property type="term" value="C:plasma membrane"/>
    <property type="evidence" value="ECO:0007669"/>
    <property type="project" value="TreeGrafter"/>
</dbReference>
<feature type="transmembrane region" description="Helical" evidence="6">
    <location>
        <begin position="275"/>
        <end position="300"/>
    </location>
</feature>
<keyword evidence="4 6" id="KW-1133">Transmembrane helix</keyword>
<dbReference type="AlphaFoldDB" id="A0A6G1G2Z1"/>
<organism evidence="7">
    <name type="scientific">Eremomyces bilateralis CBS 781.70</name>
    <dbReference type="NCBI Taxonomy" id="1392243"/>
    <lineage>
        <taxon>Eukaryota</taxon>
        <taxon>Fungi</taxon>
        <taxon>Dikarya</taxon>
        <taxon>Ascomycota</taxon>
        <taxon>Pezizomycotina</taxon>
        <taxon>Dothideomycetes</taxon>
        <taxon>Dothideomycetes incertae sedis</taxon>
        <taxon>Eremomycetales</taxon>
        <taxon>Eremomycetaceae</taxon>
        <taxon>Eremomyces</taxon>
    </lineage>
</organism>
<feature type="transmembrane region" description="Helical" evidence="6">
    <location>
        <begin position="168"/>
        <end position="189"/>
    </location>
</feature>
<name>A0A6G1G2Z1_9PEZI</name>
<dbReference type="CDD" id="cd11482">
    <property type="entry name" value="SLC-NCS1sbd_NRT1-like"/>
    <property type="match status" value="1"/>
</dbReference>
<keyword evidence="5 6" id="KW-0472">Membrane</keyword>
<dbReference type="InterPro" id="IPR045225">
    <property type="entry name" value="Uracil/uridine/allantoin_perm"/>
</dbReference>
<dbReference type="Pfam" id="PF02133">
    <property type="entry name" value="Transp_cyt_pur"/>
    <property type="match status" value="1"/>
</dbReference>
<dbReference type="GeneID" id="54421869"/>
<dbReference type="Gene3D" id="1.10.4160.10">
    <property type="entry name" value="Hydantoin permease"/>
    <property type="match status" value="1"/>
</dbReference>
<keyword evidence="8" id="KW-1185">Reference proteome</keyword>
<reference evidence="7 9" key="1">
    <citation type="submission" date="2020-01" db="EMBL/GenBank/DDBJ databases">
        <authorList>
            <consortium name="DOE Joint Genome Institute"/>
            <person name="Haridas S."/>
            <person name="Albert R."/>
            <person name="Binder M."/>
            <person name="Bloem J."/>
            <person name="Labutti K."/>
            <person name="Salamov A."/>
            <person name="Andreopoulos B."/>
            <person name="Baker S.E."/>
            <person name="Barry K."/>
            <person name="Bills G."/>
            <person name="Bluhm B.H."/>
            <person name="Cannon C."/>
            <person name="Castanera R."/>
            <person name="Culley D.E."/>
            <person name="Daum C."/>
            <person name="Ezra D."/>
            <person name="Gonzalez J.B."/>
            <person name="Henrissat B."/>
            <person name="Kuo A."/>
            <person name="Liang C."/>
            <person name="Lipzen A."/>
            <person name="Lutzoni F."/>
            <person name="Magnuson J."/>
            <person name="Mondo S."/>
            <person name="Nolan M."/>
            <person name="Ohm R."/>
            <person name="Pangilinan J."/>
            <person name="Park H.-J."/>
            <person name="Ramirez L."/>
            <person name="Alfaro M."/>
            <person name="Sun H."/>
            <person name="Tritt A."/>
            <person name="Yoshinaga Y."/>
            <person name="Zwiers L.-H."/>
            <person name="Turgeon B.G."/>
            <person name="Goodwin S.B."/>
            <person name="Spatafora J.W."/>
            <person name="Crous P.W."/>
            <person name="Grigoriev I.V."/>
        </authorList>
    </citation>
    <scope>NUCLEOTIDE SEQUENCE</scope>
    <source>
        <strain evidence="7 9">CBS 781.70</strain>
    </source>
</reference>
<reference evidence="9" key="2">
    <citation type="submission" date="2020-04" db="EMBL/GenBank/DDBJ databases">
        <authorList>
            <consortium name="NCBI Genome Project"/>
        </authorList>
    </citation>
    <scope>NUCLEOTIDE SEQUENCE</scope>
    <source>
        <strain evidence="9">CBS 781.70</strain>
    </source>
</reference>
<dbReference type="PANTHER" id="PTHR30618">
    <property type="entry name" value="NCS1 FAMILY PURINE/PYRIMIDINE TRANSPORTER"/>
    <property type="match status" value="1"/>
</dbReference>
<evidence type="ECO:0000256" key="3">
    <source>
        <dbReference type="ARBA" id="ARBA00022692"/>
    </source>
</evidence>
<dbReference type="Proteomes" id="UP000504638">
    <property type="component" value="Unplaced"/>
</dbReference>
<accession>A0A6G1G2Z1</accession>
<feature type="transmembrane region" description="Helical" evidence="6">
    <location>
        <begin position="364"/>
        <end position="383"/>
    </location>
</feature>
<evidence type="ECO:0000313" key="7">
    <source>
        <dbReference type="EMBL" id="KAF1812413.1"/>
    </source>
</evidence>
<proteinExistence type="inferred from homology"/>
<gene>
    <name evidence="7 9" type="ORF">P152DRAFT_474101</name>
</gene>
<dbReference type="NCBIfam" id="TIGR00800">
    <property type="entry name" value="ncs1"/>
    <property type="match status" value="1"/>
</dbReference>
<evidence type="ECO:0000256" key="4">
    <source>
        <dbReference type="ARBA" id="ARBA00022989"/>
    </source>
</evidence>
<evidence type="ECO:0000256" key="6">
    <source>
        <dbReference type="SAM" id="Phobius"/>
    </source>
</evidence>
<dbReference type="OrthoDB" id="2018619at2759"/>
<dbReference type="RefSeq" id="XP_033534044.1">
    <property type="nucleotide sequence ID" value="XM_033681299.1"/>
</dbReference>
<dbReference type="PANTHER" id="PTHR30618:SF0">
    <property type="entry name" value="PURINE-URACIL PERMEASE NCS1"/>
    <property type="match status" value="1"/>
</dbReference>
<comment type="subcellular location">
    <subcellularLocation>
        <location evidence="1">Membrane</location>
        <topology evidence="1">Multi-pass membrane protein</topology>
    </subcellularLocation>
</comment>
<reference evidence="9" key="3">
    <citation type="submission" date="2025-04" db="UniProtKB">
        <authorList>
            <consortium name="RefSeq"/>
        </authorList>
    </citation>
    <scope>IDENTIFICATION</scope>
    <source>
        <strain evidence="9">CBS 781.70</strain>
    </source>
</reference>
<keyword evidence="3 6" id="KW-0812">Transmembrane</keyword>
<dbReference type="InterPro" id="IPR012681">
    <property type="entry name" value="NCS1"/>
</dbReference>